<name>A0A840MLY8_9PROT</name>
<dbReference type="Pfam" id="PF17820">
    <property type="entry name" value="PDZ_6"/>
    <property type="match status" value="1"/>
</dbReference>
<dbReference type="Pfam" id="PF07676">
    <property type="entry name" value="PD40"/>
    <property type="match status" value="3"/>
</dbReference>
<evidence type="ECO:0000256" key="5">
    <source>
        <dbReference type="ARBA" id="ARBA00022801"/>
    </source>
</evidence>
<dbReference type="AlphaFoldDB" id="A0A840MLY8"/>
<reference evidence="13 14" key="1">
    <citation type="submission" date="2020-08" db="EMBL/GenBank/DDBJ databases">
        <title>Genomic Encyclopedia of Type Strains, Phase IV (KMG-IV): sequencing the most valuable type-strain genomes for metagenomic binning, comparative biology and taxonomic classification.</title>
        <authorList>
            <person name="Goeker M."/>
        </authorList>
    </citation>
    <scope>NUCLEOTIDE SEQUENCE [LARGE SCALE GENOMIC DNA]</scope>
    <source>
        <strain evidence="13 14">DSM 27165</strain>
    </source>
</reference>
<dbReference type="Gene3D" id="3.30.750.44">
    <property type="match status" value="1"/>
</dbReference>
<dbReference type="Pfam" id="PF14684">
    <property type="entry name" value="Tricorn_C1"/>
    <property type="match status" value="1"/>
</dbReference>
<keyword evidence="5 7" id="KW-0378">Hydrolase</keyword>
<organism evidence="13 14">
    <name type="scientific">Chitinivorax tropicus</name>
    <dbReference type="NCBI Taxonomy" id="714531"/>
    <lineage>
        <taxon>Bacteria</taxon>
        <taxon>Pseudomonadati</taxon>
        <taxon>Pseudomonadota</taxon>
        <taxon>Betaproteobacteria</taxon>
        <taxon>Chitinivorax</taxon>
    </lineage>
</organism>
<dbReference type="SUPFAM" id="SSF82171">
    <property type="entry name" value="DPP6 N-terminal domain-like"/>
    <property type="match status" value="1"/>
</dbReference>
<evidence type="ECO:0000256" key="11">
    <source>
        <dbReference type="SAM" id="SignalP"/>
    </source>
</evidence>
<dbReference type="InterPro" id="IPR028204">
    <property type="entry name" value="Tricorn_C1"/>
</dbReference>
<feature type="active site" description="Charge relay system" evidence="8">
    <location>
        <position position="1007"/>
    </location>
</feature>
<evidence type="ECO:0000259" key="12">
    <source>
        <dbReference type="PROSITE" id="PS50106"/>
    </source>
</evidence>
<evidence type="ECO:0000256" key="8">
    <source>
        <dbReference type="PIRSR" id="PIRSR036421-1"/>
    </source>
</evidence>
<dbReference type="InterPro" id="IPR011048">
    <property type="entry name" value="Haem_d1_sf"/>
</dbReference>
<dbReference type="RefSeq" id="WP_184036466.1">
    <property type="nucleotide sequence ID" value="NZ_JACHHY010000006.1"/>
</dbReference>
<dbReference type="PROSITE" id="PS50106">
    <property type="entry name" value="PDZ"/>
    <property type="match status" value="1"/>
</dbReference>
<evidence type="ECO:0000256" key="3">
    <source>
        <dbReference type="ARBA" id="ARBA00022490"/>
    </source>
</evidence>
<dbReference type="SMART" id="SM00228">
    <property type="entry name" value="PDZ"/>
    <property type="match status" value="1"/>
</dbReference>
<keyword evidence="11" id="KW-0732">Signal</keyword>
<sequence length="1048" mass="115217">MSTPGANLFQYLSMITAMVLSGWAAPALAVSQPLAYEPTLSPDGSQVAFVSGGDIWLARTTGGVATPLVTHAATDSNPVFSPDGRYVAFSSSRTGNGDVYLIELASKAITRLTYDDRPEQPSGWSADSKWLYFHSTSHDIQRMNDIYRIATTGGQPMPVMQGRYVEEKRGVPSPDGRWLAFNARGFDQWWRRGGAHIDQEELWLAPLSTPGAIRSLSSAGGHAAWPQWSADSKGLFYVGREQGIENLYYHGLDQPAHRLTQFQTGRVLWPSASANGSKIAFEREFQIWLLDVPSGTSQPLSFTLATQPAPPPADQIKLADKIEELRLSPDGRQLALIARGEVWLAPAHGGAARRLTQTGASQSQLAWSPDGQRLAYVSMRRGVGEIWQYDLTTHRERQLTQADTSDTFPAYSPDGKTLAFIRNGQMLYGLDLPSSQLKPLTQVTTGRPPIWADSPLAWSPDGRWLAWVDLGDRLYAQVKLIARQGGESMVVSQLASPGVGKKLWFRPEDQGYGQPSLIWQGEGRTLWWRAFQHAEQGGRWVAIDLAPKPPLGSDGEPQTGPWQPDAKHARTHQSLLPITLDTQYGALSADGKTFALVGLAAGLPNIWRWRMGETATQLTSTTATKHSLQLSSDGATAYYLEGGKPYRIAMSGGTPEQIPVQINMAPDFAQERQAVFTEAWRLLNDFFYDPAMHKQDWAALRERFKPWADQAQTKDELRRVMLLMIGELNSSHTGLSAPRSETQTTLGRLGVDFDTQYYEAEGVLKIRRVIPDSPAAQAGLLAGDTLLELDGQPIGADNLDAKLDGRLGKLTQLTVQSGGGTPRKVFLKPIPYPEEATLRYRDWVAGRRAYVDLASKGKLGYVHVIDMRETSLDQFHLDLDRAVQGKQGVIIDVRNNFGGMVDSWMLDTLSRRSHFSFTARQLPTASGRVAVGQYTLEKPTALVTNKWTLSDGEVFTEGYRQQQLGKVIGEPGAGWVIFTSFKLLVDGSILRLPFGRVLSTATGDDLETGPRPVDMPAINLPGDDARDLQLDAAMSSLLGQPTQIGNSR</sequence>
<dbReference type="Gene3D" id="2.120.10.30">
    <property type="entry name" value="TolB, C-terminal domain"/>
    <property type="match status" value="1"/>
</dbReference>
<evidence type="ECO:0000256" key="4">
    <source>
        <dbReference type="ARBA" id="ARBA00022670"/>
    </source>
</evidence>
<proteinExistence type="inferred from homology"/>
<dbReference type="PANTHER" id="PTHR43253">
    <property type="entry name" value="TRICORN PROTEASE HOMOLOG 2-RELATED"/>
    <property type="match status" value="1"/>
</dbReference>
<comment type="function">
    <text evidence="7">Degrades oligopeptides.</text>
</comment>
<feature type="active site" description="Charge relay system" evidence="8">
    <location>
        <position position="732"/>
    </location>
</feature>
<dbReference type="Gene3D" id="2.120.10.60">
    <property type="entry name" value="Tricorn protease N-terminal domain"/>
    <property type="match status" value="1"/>
</dbReference>
<dbReference type="SUPFAM" id="SSF50156">
    <property type="entry name" value="PDZ domain-like"/>
    <property type="match status" value="1"/>
</dbReference>
<dbReference type="InterPro" id="IPR029045">
    <property type="entry name" value="ClpP/crotonase-like_dom_sf"/>
</dbReference>
<feature type="active site" description="Nucleophile" evidence="8">
    <location>
        <position position="950"/>
    </location>
</feature>
<dbReference type="PIRSF" id="PIRSF036421">
    <property type="entry name" value="Tricorn_protease"/>
    <property type="match status" value="1"/>
</dbReference>
<keyword evidence="4 7" id="KW-0645">Protease</keyword>
<keyword evidence="3 7" id="KW-0963">Cytoplasm</keyword>
<dbReference type="Proteomes" id="UP000575898">
    <property type="component" value="Unassembled WGS sequence"/>
</dbReference>
<feature type="region of interest" description="Disordered" evidence="10">
    <location>
        <begin position="546"/>
        <end position="568"/>
    </location>
</feature>
<feature type="signal peptide" evidence="11">
    <location>
        <begin position="1"/>
        <end position="29"/>
    </location>
</feature>
<dbReference type="GO" id="GO:0008236">
    <property type="term" value="F:serine-type peptidase activity"/>
    <property type="evidence" value="ECO:0007669"/>
    <property type="project" value="UniProtKB-UniRule"/>
</dbReference>
<dbReference type="InterPro" id="IPR005151">
    <property type="entry name" value="Tail-specific_protease"/>
</dbReference>
<evidence type="ECO:0000256" key="2">
    <source>
        <dbReference type="ARBA" id="ARBA00008524"/>
    </source>
</evidence>
<evidence type="ECO:0000313" key="14">
    <source>
        <dbReference type="Proteomes" id="UP000575898"/>
    </source>
</evidence>
<dbReference type="SMART" id="SM00245">
    <property type="entry name" value="TSPc"/>
    <property type="match status" value="1"/>
</dbReference>
<comment type="subcellular location">
    <subcellularLocation>
        <location evidence="1 7">Cytoplasm</location>
    </subcellularLocation>
</comment>
<dbReference type="Gene3D" id="3.90.226.10">
    <property type="entry name" value="2-enoyl-CoA Hydratase, Chain A, domain 1"/>
    <property type="match status" value="1"/>
</dbReference>
<evidence type="ECO:0000256" key="9">
    <source>
        <dbReference type="PIRSR" id="PIRSR036421-3"/>
    </source>
</evidence>
<comment type="caution">
    <text evidence="13">The sequence shown here is derived from an EMBL/GenBank/DDBJ whole genome shotgun (WGS) entry which is preliminary data.</text>
</comment>
<dbReference type="SUPFAM" id="SSF51004">
    <property type="entry name" value="C-terminal (heme d1) domain of cytochrome cd1-nitrite reductase"/>
    <property type="match status" value="1"/>
</dbReference>
<dbReference type="InterPro" id="IPR036034">
    <property type="entry name" value="PDZ_sf"/>
</dbReference>
<dbReference type="InterPro" id="IPR012393">
    <property type="entry name" value="Tricorn_protease"/>
</dbReference>
<evidence type="ECO:0000313" key="13">
    <source>
        <dbReference type="EMBL" id="MBB5017927.1"/>
    </source>
</evidence>
<evidence type="ECO:0000256" key="6">
    <source>
        <dbReference type="ARBA" id="ARBA00022825"/>
    </source>
</evidence>
<dbReference type="GO" id="GO:0005737">
    <property type="term" value="C:cytoplasm"/>
    <property type="evidence" value="ECO:0007669"/>
    <property type="project" value="UniProtKB-SubCell"/>
</dbReference>
<dbReference type="InterPro" id="IPR011659">
    <property type="entry name" value="WD40"/>
</dbReference>
<accession>A0A840MLY8</accession>
<feature type="site" description="Transition state stabilizer; via amide nitrogen" evidence="9">
    <location>
        <position position="951"/>
    </location>
</feature>
<dbReference type="EC" id="3.4.21.-" evidence="7"/>
<evidence type="ECO:0000256" key="7">
    <source>
        <dbReference type="PIRNR" id="PIRNR036421"/>
    </source>
</evidence>
<comment type="similarity">
    <text evidence="2 7">Belongs to the peptidase S41B family.</text>
</comment>
<dbReference type="InterPro" id="IPR001478">
    <property type="entry name" value="PDZ"/>
</dbReference>
<dbReference type="Pfam" id="PF26549">
    <property type="entry name" value="Tricorn_N"/>
    <property type="match status" value="1"/>
</dbReference>
<dbReference type="SUPFAM" id="SSF52096">
    <property type="entry name" value="ClpP/crotonase"/>
    <property type="match status" value="1"/>
</dbReference>
<dbReference type="InterPro" id="IPR041489">
    <property type="entry name" value="PDZ_6"/>
</dbReference>
<dbReference type="EMBL" id="JACHHY010000006">
    <property type="protein sequence ID" value="MBB5017927.1"/>
    <property type="molecule type" value="Genomic_DNA"/>
</dbReference>
<keyword evidence="14" id="KW-1185">Reference proteome</keyword>
<protein>
    <recommendedName>
        <fullName evidence="7">Tricorn protease homolog</fullName>
        <ecNumber evidence="7">3.4.21.-</ecNumber>
    </recommendedName>
</protein>
<feature type="chain" id="PRO_5032699947" description="Tricorn protease homolog" evidence="11">
    <location>
        <begin position="30"/>
        <end position="1048"/>
    </location>
</feature>
<evidence type="ECO:0000256" key="1">
    <source>
        <dbReference type="ARBA" id="ARBA00004496"/>
    </source>
</evidence>
<dbReference type="Pfam" id="PF03572">
    <property type="entry name" value="Peptidase_S41"/>
    <property type="match status" value="1"/>
</dbReference>
<keyword evidence="6 7" id="KW-0720">Serine protease</keyword>
<gene>
    <name evidence="13" type="ORF">HNQ59_001212</name>
</gene>
<dbReference type="GO" id="GO:0006508">
    <property type="term" value="P:proteolysis"/>
    <property type="evidence" value="ECO:0007669"/>
    <property type="project" value="UniProtKB-UniRule"/>
</dbReference>
<evidence type="ECO:0000256" key="10">
    <source>
        <dbReference type="SAM" id="MobiDB-lite"/>
    </source>
</evidence>
<dbReference type="CDD" id="cd07562">
    <property type="entry name" value="Peptidase_S41_TRI"/>
    <property type="match status" value="1"/>
</dbReference>
<dbReference type="Gene3D" id="2.30.42.10">
    <property type="match status" value="1"/>
</dbReference>
<feature type="domain" description="PDZ" evidence="12">
    <location>
        <begin position="734"/>
        <end position="794"/>
    </location>
</feature>
<dbReference type="PANTHER" id="PTHR43253:SF1">
    <property type="entry name" value="TRICORN PROTEASE HOMOLOG 2-RELATED"/>
    <property type="match status" value="1"/>
</dbReference>
<dbReference type="InterPro" id="IPR011042">
    <property type="entry name" value="6-blade_b-propeller_TolB-like"/>
</dbReference>